<feature type="region of interest" description="Disordered" evidence="1">
    <location>
        <begin position="418"/>
        <end position="469"/>
    </location>
</feature>
<feature type="compositionally biased region" description="Polar residues" evidence="1">
    <location>
        <begin position="445"/>
        <end position="469"/>
    </location>
</feature>
<feature type="compositionally biased region" description="Low complexity" evidence="1">
    <location>
        <begin position="433"/>
        <end position="444"/>
    </location>
</feature>
<dbReference type="GeneID" id="110535406"/>
<feature type="compositionally biased region" description="Basic residues" evidence="1">
    <location>
        <begin position="266"/>
        <end position="278"/>
    </location>
</feature>
<dbReference type="GeneTree" id="ENSGT00940000153451"/>
<dbReference type="Gene3D" id="3.10.260.20">
    <property type="entry name" value="Ski"/>
    <property type="match status" value="1"/>
</dbReference>
<dbReference type="RefSeq" id="XP_021476064.2">
    <property type="nucleotide sequence ID" value="XM_021620389.2"/>
</dbReference>
<dbReference type="AlphaFoldDB" id="A0A8C7NVV3"/>
<evidence type="ECO:0000313" key="3">
    <source>
        <dbReference type="Ensembl" id="ENSOMYP00000013596.2"/>
    </source>
</evidence>
<dbReference type="InterPro" id="IPR052119">
    <property type="entry name" value="ElonginBC-PRC2_ViralRestrict"/>
</dbReference>
<feature type="compositionally biased region" description="Low complexity" evidence="1">
    <location>
        <begin position="255"/>
        <end position="265"/>
    </location>
</feature>
<sequence>MGDLKFGFEEMQGVRLGYLLIKGKQMFALSQVFTDLLKNIPRTTVHKRMDHLNVKKHHCDLEELRKLKAINSIAFHAAKCTLISREDVEALYFSCKTERVLKSNKRKAKKASLPEGVGEGKLNADTHPAGLWREKVWLSLHSVPQTMSLKNKAGRREQPTLRPDSNLPQIYNKSLGRDYSSVTKSSCKPFKNYETGQIPSNCVAFSQGHSFFRSVVSRQPVLFQSAIAAQSRLSATGDLLHKRKRRREGGGGRDMGSSGARQSWSRSRHTHSHTYSHTHHPVLLVQPKCCRKPKTHYNHNRTTLSHFDIGHEFYLDHHDHHHRHPHQHVGGFPESYSSDTESSCYSERLNNDSDIGSSLSTSSNSGTSDEEDEEESPLESSEVSSDEESSSQSDSSSVSSQVSVQSIRFRRARFPSLNTTKNITTRTLPNAQSLSTTLSSTRTLPNAQSLSTTLSSTRNQSNSRTLSNSRTISHTNAPLLLQPTFHYSHQQQPSKPVGQFGTSQVDYDIPKKQPKYDFTAREAKQDTHTHRFSSPVTRGSYFTKRRDRKVPESQVQTQREIKRTEPVSSKLYALSPSPNPNGIKAVLPHRTTGHANKCPPVLSSHSALDKDTKYPKPKNNKLSLATNLKSEVRISPNLKLPFLLKTIKTEPEELSVSAGPLPERSRAVKTPPFNLQNVKIKVEESYDEYEYYSQASGFQCLGDEADINNGQYYGGDIKQAAGCFNNETKAIESSAGAPKSSSGLQECGSTQDTPCPEEGEYKNGAGVRKNYRSLVLGKKPGISRVQQKQNVSKVDRTLSSRPVGKAEICEGNTEDLTGATKRKRASSNVAAPLKRPFSFMANFPAPPSLLVGSDGDLSPAYSLNSLGGPRPPPRSHPVWRWQPGGLPVPPPPAQRIRKCSRFFL</sequence>
<dbReference type="OrthoDB" id="10014624at2759"/>
<evidence type="ECO:0000259" key="2">
    <source>
        <dbReference type="Pfam" id="PF02437"/>
    </source>
</evidence>
<feature type="compositionally biased region" description="Acidic residues" evidence="1">
    <location>
        <begin position="368"/>
        <end position="377"/>
    </location>
</feature>
<gene>
    <name evidence="3" type="primary">skida1</name>
</gene>
<dbReference type="PANTHER" id="PTHR23187">
    <property type="entry name" value="FLJ44216 PROTEIN-RELATED"/>
    <property type="match status" value="1"/>
</dbReference>
<dbReference type="Pfam" id="PF02437">
    <property type="entry name" value="Ski_Sno_DHD"/>
    <property type="match status" value="1"/>
</dbReference>
<reference evidence="3" key="1">
    <citation type="submission" date="2020-07" db="EMBL/GenBank/DDBJ databases">
        <title>A long reads based de novo assembly of the rainbow trout Arlee double haploid line genome.</title>
        <authorList>
            <person name="Gao G."/>
            <person name="Palti Y."/>
        </authorList>
    </citation>
    <scope>NUCLEOTIDE SEQUENCE [LARGE SCALE GENOMIC DNA]</scope>
</reference>
<dbReference type="CDD" id="cd21082">
    <property type="entry name" value="DHD_SKIDA1"/>
    <property type="match status" value="1"/>
</dbReference>
<feature type="region of interest" description="Disordered" evidence="1">
    <location>
        <begin position="734"/>
        <end position="763"/>
    </location>
</feature>
<dbReference type="Ensembl" id="ENSOMYT00000015043.2">
    <property type="protein sequence ID" value="ENSOMYP00000013596.2"/>
    <property type="gene ID" value="ENSOMYG00000006754.2"/>
</dbReference>
<dbReference type="InterPro" id="IPR009061">
    <property type="entry name" value="DNA-bd_dom_put_sf"/>
</dbReference>
<name>A0A8C7NVV3_ONCMY</name>
<keyword evidence="4" id="KW-1185">Reference proteome</keyword>
<dbReference type="Pfam" id="PF15223">
    <property type="entry name" value="EPOP"/>
    <property type="match status" value="1"/>
</dbReference>
<dbReference type="Proteomes" id="UP000694395">
    <property type="component" value="Chromosome 11"/>
</dbReference>
<feature type="domain" description="SKI/SNO/DAC" evidence="2">
    <location>
        <begin position="10"/>
        <end position="95"/>
    </location>
</feature>
<feature type="region of interest" description="Disordered" evidence="1">
    <location>
        <begin position="149"/>
        <end position="169"/>
    </location>
</feature>
<feature type="compositionally biased region" description="Polar residues" evidence="1">
    <location>
        <begin position="418"/>
        <end position="432"/>
    </location>
</feature>
<dbReference type="InterPro" id="IPR037000">
    <property type="entry name" value="Ski_DNA-bd_sf"/>
</dbReference>
<dbReference type="PANTHER" id="PTHR23187:SF4">
    <property type="entry name" value="SKI_DACH DOMAIN-CONTAINING PROTEIN 1"/>
    <property type="match status" value="1"/>
</dbReference>
<reference evidence="3" key="2">
    <citation type="submission" date="2025-08" db="UniProtKB">
        <authorList>
            <consortium name="Ensembl"/>
        </authorList>
    </citation>
    <scope>IDENTIFICATION</scope>
</reference>
<feature type="region of interest" description="Disordered" evidence="1">
    <location>
        <begin position="321"/>
        <end position="405"/>
    </location>
</feature>
<protein>
    <submittedName>
        <fullName evidence="3">SKI/DACH domain containing 1</fullName>
    </submittedName>
</protein>
<evidence type="ECO:0000256" key="1">
    <source>
        <dbReference type="SAM" id="MobiDB-lite"/>
    </source>
</evidence>
<feature type="compositionally biased region" description="Low complexity" evidence="1">
    <location>
        <begin position="334"/>
        <end position="367"/>
    </location>
</feature>
<organism evidence="3 4">
    <name type="scientific">Oncorhynchus mykiss</name>
    <name type="common">Rainbow trout</name>
    <name type="synonym">Salmo gairdneri</name>
    <dbReference type="NCBI Taxonomy" id="8022"/>
    <lineage>
        <taxon>Eukaryota</taxon>
        <taxon>Metazoa</taxon>
        <taxon>Chordata</taxon>
        <taxon>Craniata</taxon>
        <taxon>Vertebrata</taxon>
        <taxon>Euteleostomi</taxon>
        <taxon>Actinopterygii</taxon>
        <taxon>Neopterygii</taxon>
        <taxon>Teleostei</taxon>
        <taxon>Protacanthopterygii</taxon>
        <taxon>Salmoniformes</taxon>
        <taxon>Salmonidae</taxon>
        <taxon>Salmoninae</taxon>
        <taxon>Oncorhynchus</taxon>
    </lineage>
</organism>
<feature type="compositionally biased region" description="Low complexity" evidence="1">
    <location>
        <begin position="390"/>
        <end position="405"/>
    </location>
</feature>
<feature type="compositionally biased region" description="Polar residues" evidence="1">
    <location>
        <begin position="739"/>
        <end position="753"/>
    </location>
</feature>
<feature type="region of interest" description="Disordered" evidence="1">
    <location>
        <begin position="522"/>
        <end position="564"/>
    </location>
</feature>
<accession>A0A8C7NVV3</accession>
<evidence type="ECO:0000313" key="4">
    <source>
        <dbReference type="Proteomes" id="UP000694395"/>
    </source>
</evidence>
<dbReference type="SUPFAM" id="SSF46955">
    <property type="entry name" value="Putative DNA-binding domain"/>
    <property type="match status" value="1"/>
</dbReference>
<dbReference type="InterPro" id="IPR027971">
    <property type="entry name" value="EPOP"/>
</dbReference>
<dbReference type="InterPro" id="IPR003380">
    <property type="entry name" value="SKI/SNO/DAC"/>
</dbReference>
<proteinExistence type="predicted"/>
<reference evidence="3" key="3">
    <citation type="submission" date="2025-09" db="UniProtKB">
        <authorList>
            <consortium name="Ensembl"/>
        </authorList>
    </citation>
    <scope>IDENTIFICATION</scope>
</reference>
<feature type="region of interest" description="Disordered" evidence="1">
    <location>
        <begin position="238"/>
        <end position="278"/>
    </location>
</feature>